<keyword evidence="3" id="KW-1185">Reference proteome</keyword>
<comment type="caution">
    <text evidence="2">The sequence shown here is derived from an EMBL/GenBank/DDBJ whole genome shotgun (WGS) entry which is preliminary data.</text>
</comment>
<reference evidence="2 3" key="1">
    <citation type="submission" date="2019-06" db="EMBL/GenBank/DDBJ databases">
        <title>Cerasibacillus sp. nov., isolated from maize field.</title>
        <authorList>
            <person name="Lin S.-Y."/>
            <person name="Tsai C.-F."/>
            <person name="Young C.-C."/>
        </authorList>
    </citation>
    <scope>NUCLEOTIDE SEQUENCE [LARGE SCALE GENOMIC DNA]</scope>
    <source>
        <strain evidence="2 3">CC-CFT480</strain>
    </source>
</reference>
<dbReference type="OrthoDB" id="569879at2"/>
<dbReference type="AlphaFoldDB" id="A0A5C8NZU1"/>
<dbReference type="RefSeq" id="WP_147666214.1">
    <property type="nucleotide sequence ID" value="NZ_VDUW01000002.1"/>
</dbReference>
<gene>
    <name evidence="2" type="ORF">FHP05_05435</name>
</gene>
<evidence type="ECO:0000313" key="2">
    <source>
        <dbReference type="EMBL" id="TXL66814.1"/>
    </source>
</evidence>
<evidence type="ECO:0000313" key="3">
    <source>
        <dbReference type="Proteomes" id="UP000321574"/>
    </source>
</evidence>
<protein>
    <submittedName>
        <fullName evidence="2">NERD domain-containing protein</fullName>
    </submittedName>
</protein>
<evidence type="ECO:0000259" key="1">
    <source>
        <dbReference type="PROSITE" id="PS50965"/>
    </source>
</evidence>
<dbReference type="PROSITE" id="PS50965">
    <property type="entry name" value="NERD"/>
    <property type="match status" value="1"/>
</dbReference>
<dbReference type="Proteomes" id="UP000321574">
    <property type="component" value="Unassembled WGS sequence"/>
</dbReference>
<proteinExistence type="predicted"/>
<dbReference type="EMBL" id="VDUW01000002">
    <property type="protein sequence ID" value="TXL66814.1"/>
    <property type="molecule type" value="Genomic_DNA"/>
</dbReference>
<sequence length="320" mass="36927">MKTMNYQEELIKINVLNQRLIQAHPSKDKIFIEYRKKRTGVIGERKVAYRLQFLDPTKFIVLHDLRFVDHNGFFQIDKLILCTKCIFVVEVKNWYGTVIFGENGQVTRIGDNEKEEGLPNPVAQAELQKLRLHGKFPWLNFPIITLSCISFPSTIIKSASSHYTIPKEITHANHLPFSIKETAESLPVVLENFNDLKKVARKLLTMHKPKKENVMEKFNVSLSDLIKGVFCSNCGAVPMKRKNRKWCCLKCSHTAADAHLLALNDYQLLIGDVISNKEAREFLQVKSPYIVKNILEKNFESIGKNKGRRYLLTKKLKNKE</sequence>
<accession>A0A5C8NZU1</accession>
<organism evidence="2 3">
    <name type="scientific">Cerasibacillus terrae</name>
    <dbReference type="NCBI Taxonomy" id="2498845"/>
    <lineage>
        <taxon>Bacteria</taxon>
        <taxon>Bacillati</taxon>
        <taxon>Bacillota</taxon>
        <taxon>Bacilli</taxon>
        <taxon>Bacillales</taxon>
        <taxon>Bacillaceae</taxon>
        <taxon>Cerasibacillus</taxon>
    </lineage>
</organism>
<dbReference type="Pfam" id="PF08378">
    <property type="entry name" value="NERD"/>
    <property type="match status" value="1"/>
</dbReference>
<name>A0A5C8NZU1_9BACI</name>
<feature type="domain" description="NERD" evidence="1">
    <location>
        <begin position="39"/>
        <end position="155"/>
    </location>
</feature>
<dbReference type="InterPro" id="IPR011528">
    <property type="entry name" value="NERD"/>
</dbReference>